<dbReference type="NCBIfam" id="TIGR01643">
    <property type="entry name" value="YD_repeat_2x"/>
    <property type="match status" value="5"/>
</dbReference>
<dbReference type="Pfam" id="PF03527">
    <property type="entry name" value="RHS"/>
    <property type="match status" value="1"/>
</dbReference>
<protein>
    <submittedName>
        <fullName evidence="5">Type IV secretion protein Rhs</fullName>
    </submittedName>
</protein>
<accession>A0A345RPN0</accession>
<dbReference type="Gene3D" id="2.180.10.10">
    <property type="entry name" value="RHS repeat-associated core"/>
    <property type="match status" value="3"/>
</dbReference>
<dbReference type="PANTHER" id="PTHR32305:SF15">
    <property type="entry name" value="PROTEIN RHSA-RELATED"/>
    <property type="match status" value="1"/>
</dbReference>
<feature type="domain" description="RHS protein conserved region" evidence="2">
    <location>
        <begin position="1332"/>
        <end position="1369"/>
    </location>
</feature>
<name>A0A345RPN0_9PSED</name>
<evidence type="ECO:0000259" key="4">
    <source>
        <dbReference type="Pfam" id="PF25023"/>
    </source>
</evidence>
<dbReference type="InterPro" id="IPR045351">
    <property type="entry name" value="DUF6531"/>
</dbReference>
<dbReference type="Pfam" id="PF25023">
    <property type="entry name" value="TEN_YD-shell"/>
    <property type="match status" value="1"/>
</dbReference>
<dbReference type="PRINTS" id="PR00394">
    <property type="entry name" value="RHSPROTEIN"/>
</dbReference>
<keyword evidence="1" id="KW-0677">Repeat</keyword>
<organism evidence="5 6">
    <name type="scientific">Pseudomonas kribbensis</name>
    <dbReference type="NCBI Taxonomy" id="1628086"/>
    <lineage>
        <taxon>Bacteria</taxon>
        <taxon>Pseudomonadati</taxon>
        <taxon>Pseudomonadota</taxon>
        <taxon>Gammaproteobacteria</taxon>
        <taxon>Pseudomonadales</taxon>
        <taxon>Pseudomonadaceae</taxon>
        <taxon>Pseudomonas</taxon>
    </lineage>
</organism>
<keyword evidence="6" id="KW-1185">Reference proteome</keyword>
<sequence length="1568" mass="176847">MTTASATQSRESQVAVVPLNQIQVADVGRDAAKFEAWLQEVSGGYVTLERIKYVAGALPVVGNIMALVDVLNDIAVLSRSEKRDPLDWVSLGIDLIGVIPVPANMAAARMSLRPTLYLVRQEMKVAGKALLGDALINVIAGHLNATIVGEIDHFVKTAQSALPDLLDKAGQKGEEFLKQIATGLNAVVDADLDAGADLKRAGKKMDGVGGQLLHDPGKAISNIFDAAFDVYKAAGKGVVNSAAKHLLPREAKKLVHDQTKILVAMGPELKAQLKKLSNPNMPFSIGALLIVLTKAVEAWNLRNRRGVAGHVKVGGTSQAKHRAGEGRTEVRKTEVPAKKKPNAEKNGTCPGTCDSISFAVGSESIAHTDFNLTGPFPIEWTRIYSSDLDAYDQGDLGARWITSFTTRFDLVDGALQFYDADGRSHDYPLPKVDLFHYDAIENLTVVRVSDDKLLLCRGFERKETYVRRGQQFLLVGVELRSGAGIMLHYEHRYGDRTVLSDLITYEGDPGKVHLHLGTMIDGQGRLTGLWEIRDGEPLRQLCSYVYDSAGDLVQAQDENGAAWRYQYQHHLITRYTDRTGRGMNLQWLGHGADAKAVREWADDGSFDTRLEWDENIRLVYVTDALGHETWHYFDSLGYTYRIRHADDRSDWFFRDNAKNVIRHVRADGRSDRYSYDDRSNLLEHIRTDDTVVHFAYDDLDQLIKISDAEGGQWTRAYDEAGNLVESVDPLGNKTEYAYNPAGMPTSVKDANGNEKKLAYNASGKLVEYVDCSGKTSAWEYNERGQMICFTDAAGHSTEYRYSAGQLTLIMHPDKTEERFERDAEGRLLAHVDGLDRCTTWKYSAAGLIAERVDALEHAVRYRWDKLGRLIALENENERRAHFNYDPVGRLLEETAFDGRSTRYSYEPETGRLAKIHNGEHCVEIRFDSMNRLIERRATLGDQQQSETFDYDGNSKLIMACNADSRLQWFHDPAGNILREHQHYLGLESPMVAIWQHEYDALNQRVATLRPDGHRVSWLTYGSGHLLGLRLDDHELAGFERDDLHREVARHQGNHLLQTQKWDPAGRLQAQVLERSADKSVLLKRDYQYDAAGQLTDINDSRRGPLSYRYDPVGRLISAATRLGVETFAFDPAGNLLDERAFEVRRPLDQEPARSKLPDNVLREYAGTHYEYDERGNQIKRWSNGSVCEMRWDLFDRLVHFEDDRLSVDYAYDPLGRRLYKNSRAHYKHRPEAGSLWNRNEHARKQREHDCGFTMFGWDGDNLAWESSPPQLDGDTGRTVHYIYEPGTYNPVAQALSQQPVRLVPQPEYGDVYAADEDPLWNHAPVPHPFDAIAWYQCDHLGTPQEMTDQQGNVAWSAHYKVWGRAVEQRSSSALLQGLKNPIRFQGQYHDHETGLHYNRHRYYDPDVGRFVSRDPIGYAGGINFYQYAVSPTQWVDPNGLCSTALNRALGGKTHDKMQAHHLIPEEVWGRQASFFSDIGMGGERDKKENGLLMPDSADQAKKTKRVFYHCGSHGKVYSPMVENMVTTVRSKYEAGVIDEAQARTQISAIQTRLRASLSVPGTTQRRLR</sequence>
<dbReference type="InterPro" id="IPR031325">
    <property type="entry name" value="RHS_repeat"/>
</dbReference>
<dbReference type="InterPro" id="IPR001826">
    <property type="entry name" value="RHS"/>
</dbReference>
<evidence type="ECO:0000313" key="5">
    <source>
        <dbReference type="EMBL" id="AXI61246.1"/>
    </source>
</evidence>
<dbReference type="InterPro" id="IPR056823">
    <property type="entry name" value="TEN-like_YD-shell"/>
</dbReference>
<gene>
    <name evidence="5" type="ORF">DLD99_12430</name>
</gene>
<evidence type="ECO:0000256" key="1">
    <source>
        <dbReference type="ARBA" id="ARBA00022737"/>
    </source>
</evidence>
<dbReference type="Proteomes" id="UP000253720">
    <property type="component" value="Chromosome"/>
</dbReference>
<dbReference type="NCBIfam" id="TIGR03696">
    <property type="entry name" value="Rhs_assc_core"/>
    <property type="match status" value="1"/>
</dbReference>
<reference evidence="5 6" key="1">
    <citation type="submission" date="2018-05" db="EMBL/GenBank/DDBJ databases">
        <title>Complete genome sequence of Pseudomonas kribbensis 46-2(T).</title>
        <authorList>
            <person name="Jeong H."/>
            <person name="Lee S.-G."/>
            <person name="Rha E."/>
            <person name="Kim H."/>
        </authorList>
    </citation>
    <scope>NUCLEOTIDE SEQUENCE [LARGE SCALE GENOMIC DNA]</scope>
    <source>
        <strain evidence="5 6">46-2</strain>
    </source>
</reference>
<dbReference type="InterPro" id="IPR032871">
    <property type="entry name" value="AHH_dom_containing"/>
</dbReference>
<dbReference type="RefSeq" id="WP_114882426.1">
    <property type="nucleotide sequence ID" value="NZ_CP029608.1"/>
</dbReference>
<dbReference type="Pfam" id="PF20148">
    <property type="entry name" value="DUF6531"/>
    <property type="match status" value="1"/>
</dbReference>
<dbReference type="InterPro" id="IPR050708">
    <property type="entry name" value="T6SS_VgrG/RHS"/>
</dbReference>
<dbReference type="Pfam" id="PF05593">
    <property type="entry name" value="RHS_repeat"/>
    <property type="match status" value="2"/>
</dbReference>
<dbReference type="Pfam" id="PF14412">
    <property type="entry name" value="AHH"/>
    <property type="match status" value="1"/>
</dbReference>
<dbReference type="CDD" id="cd20743">
    <property type="entry name" value="FIX_RhsA-like"/>
    <property type="match status" value="1"/>
</dbReference>
<dbReference type="EMBL" id="CP029608">
    <property type="protein sequence ID" value="AXI61246.1"/>
    <property type="molecule type" value="Genomic_DNA"/>
</dbReference>
<dbReference type="PANTHER" id="PTHR32305">
    <property type="match status" value="1"/>
</dbReference>
<dbReference type="InterPro" id="IPR022385">
    <property type="entry name" value="Rhs_assc_core"/>
</dbReference>
<feature type="domain" description="Teneurin-like YD-shell" evidence="4">
    <location>
        <begin position="1080"/>
        <end position="1226"/>
    </location>
</feature>
<dbReference type="KEGG" id="pke:DLD99_12430"/>
<evidence type="ECO:0000259" key="2">
    <source>
        <dbReference type="Pfam" id="PF03527"/>
    </source>
</evidence>
<feature type="domain" description="DUF6531" evidence="3">
    <location>
        <begin position="354"/>
        <end position="427"/>
    </location>
</feature>
<evidence type="ECO:0000259" key="3">
    <source>
        <dbReference type="Pfam" id="PF20148"/>
    </source>
</evidence>
<evidence type="ECO:0000313" key="6">
    <source>
        <dbReference type="Proteomes" id="UP000253720"/>
    </source>
</evidence>
<dbReference type="InterPro" id="IPR006530">
    <property type="entry name" value="YD"/>
</dbReference>
<proteinExistence type="predicted"/>